<dbReference type="InterPro" id="IPR002761">
    <property type="entry name" value="Diphthami_syn_dom"/>
</dbReference>
<comment type="caution">
    <text evidence="2">The sequence shown here is derived from an EMBL/GenBank/DDBJ whole genome shotgun (WGS) entry which is preliminary data.</text>
</comment>
<dbReference type="Proteomes" id="UP001519345">
    <property type="component" value="Unassembled WGS sequence"/>
</dbReference>
<dbReference type="Gene3D" id="3.40.50.620">
    <property type="entry name" value="HUPs"/>
    <property type="match status" value="1"/>
</dbReference>
<accession>A0ABS4II48</accession>
<dbReference type="RefSeq" id="WP_209463678.1">
    <property type="nucleotide sequence ID" value="NZ_CP110224.1"/>
</dbReference>
<dbReference type="PANTHER" id="PTHR12196:SF2">
    <property type="entry name" value="DIPHTHINE--AMMONIA LIGASE"/>
    <property type="match status" value="1"/>
</dbReference>
<feature type="domain" description="Diphthamide synthase" evidence="1">
    <location>
        <begin position="4"/>
        <end position="199"/>
    </location>
</feature>
<dbReference type="CDD" id="cd01994">
    <property type="entry name" value="AANH_PF0828-like"/>
    <property type="match status" value="1"/>
</dbReference>
<protein>
    <submittedName>
        <fullName evidence="2">Uncharacterized protein (TIGR00290 family)</fullName>
    </submittedName>
</protein>
<dbReference type="PANTHER" id="PTHR12196">
    <property type="entry name" value="DOMAIN OF UNKNOWN FUNCTION 71 DUF71 -CONTAINING PROTEIN"/>
    <property type="match status" value="1"/>
</dbReference>
<dbReference type="EMBL" id="JAGGKX010000014">
    <property type="protein sequence ID" value="MBP1970553.1"/>
    <property type="molecule type" value="Genomic_DNA"/>
</dbReference>
<dbReference type="SUPFAM" id="SSF52402">
    <property type="entry name" value="Adenine nucleotide alpha hydrolases-like"/>
    <property type="match status" value="1"/>
</dbReference>
<keyword evidence="3" id="KW-1185">Reference proteome</keyword>
<evidence type="ECO:0000313" key="3">
    <source>
        <dbReference type="Proteomes" id="UP001519345"/>
    </source>
</evidence>
<proteinExistence type="predicted"/>
<name>A0ABS4II48_9BACI</name>
<evidence type="ECO:0000313" key="2">
    <source>
        <dbReference type="EMBL" id="MBP1970553.1"/>
    </source>
</evidence>
<sequence length="201" mass="23258">MTKKVALSFSGGKDSCLALYQLQEQNIDVACLVTTVWKRNQQTVAHDEKRDRIKDQAESFNIPVHFIETDFDTYKTDFVETLKELKRLFAIDGVAFGDIYLKGHREWGEEVAKEAELKAFYPLWSKKADALDLLREFVLLDFKAEVIKVDATKLPQEWVGRRLDEAFIQAIMQQDVCPMGESGEYHTTVFDGPVFRYHLRD</sequence>
<dbReference type="Gene3D" id="3.90.1490.10">
    <property type="entry name" value="putative n-type atp pyrophosphatase, domain 2"/>
    <property type="match status" value="1"/>
</dbReference>
<dbReference type="Pfam" id="PF01902">
    <property type="entry name" value="Diphthami_syn_2"/>
    <property type="match status" value="1"/>
</dbReference>
<dbReference type="InterPro" id="IPR030662">
    <property type="entry name" value="DPH6/MJ0570"/>
</dbReference>
<dbReference type="InterPro" id="IPR014729">
    <property type="entry name" value="Rossmann-like_a/b/a_fold"/>
</dbReference>
<reference evidence="2 3" key="1">
    <citation type="submission" date="2021-03" db="EMBL/GenBank/DDBJ databases">
        <title>Genomic Encyclopedia of Type Strains, Phase IV (KMG-IV): sequencing the most valuable type-strain genomes for metagenomic binning, comparative biology and taxonomic classification.</title>
        <authorList>
            <person name="Goeker M."/>
        </authorList>
    </citation>
    <scope>NUCLEOTIDE SEQUENCE [LARGE SCALE GENOMIC DNA]</scope>
    <source>
        <strain evidence="2 3">DSM 25609</strain>
    </source>
</reference>
<evidence type="ECO:0000259" key="1">
    <source>
        <dbReference type="Pfam" id="PF01902"/>
    </source>
</evidence>
<organism evidence="2 3">
    <name type="scientific">Virgibacillus natechei</name>
    <dbReference type="NCBI Taxonomy" id="1216297"/>
    <lineage>
        <taxon>Bacteria</taxon>
        <taxon>Bacillati</taxon>
        <taxon>Bacillota</taxon>
        <taxon>Bacilli</taxon>
        <taxon>Bacillales</taxon>
        <taxon>Bacillaceae</taxon>
        <taxon>Virgibacillus</taxon>
    </lineage>
</organism>
<dbReference type="NCBIfam" id="TIGR00290">
    <property type="entry name" value="MJ0570_dom"/>
    <property type="match status" value="1"/>
</dbReference>
<gene>
    <name evidence="2" type="ORF">J2Z83_002674</name>
</gene>